<comment type="caution">
    <text evidence="1">The sequence shown here is derived from an EMBL/GenBank/DDBJ whole genome shotgun (WGS) entry which is preliminary data.</text>
</comment>
<gene>
    <name evidence="1" type="ORF">NBRC3257_2209</name>
</gene>
<reference evidence="1 2" key="1">
    <citation type="submission" date="2013-08" db="EMBL/GenBank/DDBJ databases">
        <title>Gluconobacter thailandicus NBRC 3257 whole genome sequence.</title>
        <authorList>
            <person name="Matsutani M."/>
            <person name="Yakushi T."/>
            <person name="Matsushita K."/>
        </authorList>
    </citation>
    <scope>NUCLEOTIDE SEQUENCE [LARGE SCALE GENOMIC DNA]</scope>
    <source>
        <strain evidence="1 2">NBRC 3257</strain>
    </source>
</reference>
<keyword evidence="2" id="KW-1185">Reference proteome</keyword>
<proteinExistence type="predicted"/>
<dbReference type="Proteomes" id="UP000018209">
    <property type="component" value="Unassembled WGS sequence"/>
</dbReference>
<evidence type="ECO:0000313" key="1">
    <source>
        <dbReference type="EMBL" id="GAD27210.1"/>
    </source>
</evidence>
<accession>A0ABQ0IYE0</accession>
<organism evidence="1 2">
    <name type="scientific">Gluconobacter thailandicus NBRC 3257</name>
    <dbReference type="NCBI Taxonomy" id="1381097"/>
    <lineage>
        <taxon>Bacteria</taxon>
        <taxon>Pseudomonadati</taxon>
        <taxon>Pseudomonadota</taxon>
        <taxon>Alphaproteobacteria</taxon>
        <taxon>Acetobacterales</taxon>
        <taxon>Acetobacteraceae</taxon>
        <taxon>Gluconobacter</taxon>
    </lineage>
</organism>
<name>A0ABQ0IYE0_GLUTH</name>
<sequence length="39" mass="4301">MKTQTVRTSQGGDRAALWQKKVSVLRSVTRPGSDGQIRT</sequence>
<dbReference type="EMBL" id="BASM01000027">
    <property type="protein sequence ID" value="GAD27210.1"/>
    <property type="molecule type" value="Genomic_DNA"/>
</dbReference>
<protein>
    <submittedName>
        <fullName evidence="1">Uncharacterized protein</fullName>
    </submittedName>
</protein>
<evidence type="ECO:0000313" key="2">
    <source>
        <dbReference type="Proteomes" id="UP000018209"/>
    </source>
</evidence>